<evidence type="ECO:0000256" key="2">
    <source>
        <dbReference type="ARBA" id="ARBA00022676"/>
    </source>
</evidence>
<sequence length="213" mass="25189">MSVPTTPKIYHIVHFDRLPSIIEDKYLWCDREIIKRECSGTSIGMNKIKHRRLTELKLTSYPELFVGDCVPFYFCSRSVMLYIISRGNHFELSYQNGQESIIHLQADLYETIEWARQNSKKWVFTTSNAGSRYFNDSCNIVQLKEIDWDAVNTMDWSSCKEKKQAEFLIEQAFPWHLVNYIGVQSDRVFNKVSTILQNSEYKPKLGLEPKWYY</sequence>
<evidence type="ECO:0000256" key="4">
    <source>
        <dbReference type="ARBA" id="ARBA00022695"/>
    </source>
</evidence>
<evidence type="ECO:0000313" key="8">
    <source>
        <dbReference type="EMBL" id="AUH71933.1"/>
    </source>
</evidence>
<keyword evidence="1 6" id="KW-1277">Toxin-antitoxin system</keyword>
<evidence type="ECO:0000256" key="3">
    <source>
        <dbReference type="ARBA" id="ARBA00022679"/>
    </source>
</evidence>
<feature type="active site" description="Proton acceptor" evidence="6">
    <location>
        <position position="52"/>
    </location>
</feature>
<reference evidence="8 9" key="1">
    <citation type="submission" date="2017-12" db="EMBL/GenBank/DDBJ databases">
        <title>Legionella sainthelensi LA01-117, whole genome sequence of a clinical isolate from New Zealand.</title>
        <authorList>
            <person name="Cree S.L."/>
            <person name="Slow S."/>
            <person name="Kennedy M.A."/>
            <person name="Murdoch D.R."/>
            <person name="Biggs P.J."/>
            <person name="Anderson T."/>
        </authorList>
    </citation>
    <scope>NUCLEOTIDE SEQUENCE [LARGE SCALE GENOMIC DNA]</scope>
    <source>
        <strain evidence="8 9">LA01-117</strain>
    </source>
</reference>
<dbReference type="PROSITE" id="PS52018">
    <property type="entry name" value="DART"/>
    <property type="match status" value="1"/>
</dbReference>
<evidence type="ECO:0000256" key="6">
    <source>
        <dbReference type="PROSITE-ProRule" id="PRU01362"/>
    </source>
</evidence>
<gene>
    <name evidence="8" type="ORF">CAB17_07525</name>
</gene>
<name>A0A2H5FK66_9GAMM</name>
<feature type="domain" description="DarT" evidence="7">
    <location>
        <begin position="7"/>
        <end position="213"/>
    </location>
</feature>
<dbReference type="RefSeq" id="WP_101899594.1">
    <property type="nucleotide sequence ID" value="NZ_CP025491.2"/>
</dbReference>
<comment type="caution">
    <text evidence="6">Lacks conserved residue(s) required for the propagation of feature annotation.</text>
</comment>
<comment type="catalytic activity">
    <reaction evidence="6">
        <text>a thymidine in DNA + NAD(+) = an N-(ADP-alpha-D-ribosyl)-thymidine in DNA + nicotinamide + H(+)</text>
        <dbReference type="Rhea" id="RHEA:71651"/>
        <dbReference type="Rhea" id="RHEA-COMP:13556"/>
        <dbReference type="Rhea" id="RHEA-COMP:18051"/>
        <dbReference type="ChEBI" id="CHEBI:15378"/>
        <dbReference type="ChEBI" id="CHEBI:17154"/>
        <dbReference type="ChEBI" id="CHEBI:57540"/>
        <dbReference type="ChEBI" id="CHEBI:137386"/>
        <dbReference type="ChEBI" id="CHEBI:191199"/>
    </reaction>
</comment>
<dbReference type="Proteomes" id="UP000234343">
    <property type="component" value="Chromosome"/>
</dbReference>
<feature type="binding site" evidence="6">
    <location>
        <begin position="11"/>
        <end position="13"/>
    </location>
    <ligand>
        <name>NAD(+)</name>
        <dbReference type="ChEBI" id="CHEBI:57540"/>
    </ligand>
</feature>
<keyword evidence="2 6" id="KW-0328">Glycosyltransferase</keyword>
<evidence type="ECO:0000256" key="1">
    <source>
        <dbReference type="ARBA" id="ARBA00022649"/>
    </source>
</evidence>
<dbReference type="KEGG" id="lsh:CAB17_07525"/>
<keyword evidence="5 6" id="KW-0238">DNA-binding</keyword>
<evidence type="ECO:0000313" key="9">
    <source>
        <dbReference type="Proteomes" id="UP000234343"/>
    </source>
</evidence>
<evidence type="ECO:0000259" key="7">
    <source>
        <dbReference type="PROSITE" id="PS52018"/>
    </source>
</evidence>
<dbReference type="GO" id="GO:0016779">
    <property type="term" value="F:nucleotidyltransferase activity"/>
    <property type="evidence" value="ECO:0007669"/>
    <property type="project" value="UniProtKB-UniRule"/>
</dbReference>
<proteinExistence type="inferred from homology"/>
<dbReference type="InterPro" id="IPR029494">
    <property type="entry name" value="DarT"/>
</dbReference>
<dbReference type="GO" id="GO:0003677">
    <property type="term" value="F:DNA binding"/>
    <property type="evidence" value="ECO:0007669"/>
    <property type="project" value="UniProtKB-UniRule"/>
</dbReference>
<dbReference type="AlphaFoldDB" id="A0A2H5FK66"/>
<keyword evidence="3 6" id="KW-0808">Transferase</keyword>
<dbReference type="EMBL" id="CP025491">
    <property type="protein sequence ID" value="AUH71933.1"/>
    <property type="molecule type" value="Genomic_DNA"/>
</dbReference>
<keyword evidence="9" id="KW-1185">Reference proteome</keyword>
<evidence type="ECO:0000256" key="5">
    <source>
        <dbReference type="ARBA" id="ARBA00023125"/>
    </source>
</evidence>
<organism evidence="8 9">
    <name type="scientific">Legionella sainthelensi</name>
    <dbReference type="NCBI Taxonomy" id="28087"/>
    <lineage>
        <taxon>Bacteria</taxon>
        <taxon>Pseudomonadati</taxon>
        <taxon>Pseudomonadota</taxon>
        <taxon>Gammaproteobacteria</taxon>
        <taxon>Legionellales</taxon>
        <taxon>Legionellaceae</taxon>
        <taxon>Legionella</taxon>
    </lineage>
</organism>
<dbReference type="GO" id="GO:0016757">
    <property type="term" value="F:glycosyltransferase activity"/>
    <property type="evidence" value="ECO:0007669"/>
    <property type="project" value="UniProtKB-UniRule"/>
</dbReference>
<keyword evidence="4 6" id="KW-0548">Nucleotidyltransferase</keyword>
<feature type="binding site" evidence="6">
    <location>
        <position position="52"/>
    </location>
    <ligand>
        <name>NAD(+)</name>
        <dbReference type="ChEBI" id="CHEBI:57540"/>
    </ligand>
</feature>
<comment type="similarity">
    <text evidence="6">Belongs to the DarT ADP-ribosyltransferase family.</text>
</comment>
<accession>A0A2H5FK66</accession>
<protein>
    <submittedName>
        <fullName evidence="8">DUF4433 domain-containing protein</fullName>
    </submittedName>
</protein>
<dbReference type="Pfam" id="PF14487">
    <property type="entry name" value="DarT"/>
    <property type="match status" value="1"/>
</dbReference>
<feature type="active site" evidence="6">
    <location>
        <position position="166"/>
    </location>
</feature>